<dbReference type="PANTHER" id="PTHR42953:SF3">
    <property type="entry name" value="HIGH-AFFINITY ZINC UPTAKE SYSTEM PROTEIN ZNUA"/>
    <property type="match status" value="1"/>
</dbReference>
<evidence type="ECO:0000256" key="3">
    <source>
        <dbReference type="ARBA" id="ARBA00022448"/>
    </source>
</evidence>
<evidence type="ECO:0000256" key="6">
    <source>
        <dbReference type="SAM" id="MobiDB-lite"/>
    </source>
</evidence>
<keyword evidence="5" id="KW-0406">Ion transport</keyword>
<evidence type="ECO:0000256" key="1">
    <source>
        <dbReference type="ARBA" id="ARBA00011028"/>
    </source>
</evidence>
<feature type="compositionally biased region" description="Basic and acidic residues" evidence="6">
    <location>
        <begin position="129"/>
        <end position="153"/>
    </location>
</feature>
<organism evidence="8 9">
    <name type="scientific">Marinimicrococcus flavescens</name>
    <dbReference type="NCBI Taxonomy" id="3031815"/>
    <lineage>
        <taxon>Bacteria</taxon>
        <taxon>Pseudomonadati</taxon>
        <taxon>Pseudomonadota</taxon>
        <taxon>Alphaproteobacteria</taxon>
        <taxon>Geminicoccales</taxon>
        <taxon>Geminicoccaceae</taxon>
        <taxon>Marinimicrococcus</taxon>
    </lineage>
</organism>
<keyword evidence="4 7" id="KW-0732">Signal</keyword>
<feature type="chain" id="PRO_5042822111" description="High-affinity zinc uptake system protein ZnuA" evidence="7">
    <location>
        <begin position="24"/>
        <end position="333"/>
    </location>
</feature>
<dbReference type="GO" id="GO:0046872">
    <property type="term" value="F:metal ion binding"/>
    <property type="evidence" value="ECO:0007669"/>
    <property type="project" value="InterPro"/>
</dbReference>
<comment type="caution">
    <text evidence="8">The sequence shown here is derived from an EMBL/GenBank/DDBJ whole genome shotgun (WGS) entry which is preliminary data.</text>
</comment>
<sequence length="333" mass="35053">MVRTVSRAVLLGCWAMLAAPAGAAEPAAAPPRVVASVQPVHALATRLMEGAGEPVLLVRPGSSPHGYQLRPSEASALERADLVFWVGEPLETFLIRPLANLPEKARVLALAGAPGMELLATREGGLWAPHDHDDHAHAGQHGDHDDHAHAEPHGDDDEGAVDGHVWLAPHNARAMAAAMADALIAADPARADLYGKNAAALDARLITLEEELRAALEPVRERPFIVFHDAFGYLEHAFGLTAAGSITVSPDRPPGARRLMELRAAIEERDAVCVFAEPQTPSRLVQTVVEGTGAGTGELDPLGTATVAPGGDAYEELMRRNAAELVRCLSGAG</sequence>
<evidence type="ECO:0000313" key="9">
    <source>
        <dbReference type="Proteomes" id="UP001301140"/>
    </source>
</evidence>
<dbReference type="PANTHER" id="PTHR42953">
    <property type="entry name" value="HIGH-AFFINITY ZINC UPTAKE SYSTEM PROTEIN ZNUA-RELATED"/>
    <property type="match status" value="1"/>
</dbReference>
<feature type="region of interest" description="Disordered" evidence="6">
    <location>
        <begin position="127"/>
        <end position="162"/>
    </location>
</feature>
<evidence type="ECO:0000256" key="7">
    <source>
        <dbReference type="SAM" id="SignalP"/>
    </source>
</evidence>
<name>A0AAP3XSL1_9PROT</name>
<evidence type="ECO:0000313" key="8">
    <source>
        <dbReference type="EMBL" id="MDF1587281.1"/>
    </source>
</evidence>
<reference evidence="8 9" key="1">
    <citation type="submission" date="2023-03" db="EMBL/GenBank/DDBJ databases">
        <title>YIM 152171 draft genome.</title>
        <authorList>
            <person name="Yang Z."/>
        </authorList>
    </citation>
    <scope>NUCLEOTIDE SEQUENCE [LARGE SCALE GENOMIC DNA]</scope>
    <source>
        <strain evidence="8 9">YIM 152171</strain>
    </source>
</reference>
<dbReference type="GO" id="GO:0006829">
    <property type="term" value="P:zinc ion transport"/>
    <property type="evidence" value="ECO:0007669"/>
    <property type="project" value="UniProtKB-KW"/>
</dbReference>
<dbReference type="InterPro" id="IPR006127">
    <property type="entry name" value="ZnuA-like"/>
</dbReference>
<accession>A0AAP3XSL1</accession>
<dbReference type="EMBL" id="JARGEQ010000126">
    <property type="protein sequence ID" value="MDF1587281.1"/>
    <property type="molecule type" value="Genomic_DNA"/>
</dbReference>
<dbReference type="Pfam" id="PF01297">
    <property type="entry name" value="ZnuA"/>
    <property type="match status" value="1"/>
</dbReference>
<evidence type="ECO:0000256" key="2">
    <source>
        <dbReference type="ARBA" id="ARBA00015915"/>
    </source>
</evidence>
<protein>
    <recommendedName>
        <fullName evidence="2">High-affinity zinc uptake system protein ZnuA</fullName>
    </recommendedName>
</protein>
<keyword evidence="5" id="KW-0864">Zinc transport</keyword>
<dbReference type="AlphaFoldDB" id="A0AAP3XSL1"/>
<dbReference type="RefSeq" id="WP_327789699.1">
    <property type="nucleotide sequence ID" value="NZ_JARGEQ010000126.1"/>
</dbReference>
<dbReference type="InterPro" id="IPR050492">
    <property type="entry name" value="Bact_metal-bind_prot9"/>
</dbReference>
<dbReference type="SUPFAM" id="SSF53807">
    <property type="entry name" value="Helical backbone' metal receptor"/>
    <property type="match status" value="1"/>
</dbReference>
<keyword evidence="3" id="KW-0813">Transport</keyword>
<dbReference type="Gene3D" id="3.40.50.1980">
    <property type="entry name" value="Nitrogenase molybdenum iron protein domain"/>
    <property type="match status" value="2"/>
</dbReference>
<keyword evidence="9" id="KW-1185">Reference proteome</keyword>
<feature type="signal peptide" evidence="7">
    <location>
        <begin position="1"/>
        <end position="23"/>
    </location>
</feature>
<dbReference type="Proteomes" id="UP001301140">
    <property type="component" value="Unassembled WGS sequence"/>
</dbReference>
<evidence type="ECO:0000256" key="4">
    <source>
        <dbReference type="ARBA" id="ARBA00022729"/>
    </source>
</evidence>
<keyword evidence="5" id="KW-0862">Zinc</keyword>
<comment type="similarity">
    <text evidence="1">Belongs to the bacterial solute-binding protein 9 family.</text>
</comment>
<evidence type="ECO:0000256" key="5">
    <source>
        <dbReference type="ARBA" id="ARBA00022906"/>
    </source>
</evidence>
<proteinExistence type="inferred from homology"/>
<gene>
    <name evidence="8" type="ORF">PZ740_12920</name>
</gene>